<evidence type="ECO:0000256" key="1">
    <source>
        <dbReference type="SAM" id="Phobius"/>
    </source>
</evidence>
<gene>
    <name evidence="2" type="ORF">ACFSAS_11755</name>
</gene>
<dbReference type="Proteomes" id="UP001597092">
    <property type="component" value="Unassembled WGS sequence"/>
</dbReference>
<keyword evidence="1" id="KW-0472">Membrane</keyword>
<protein>
    <submittedName>
        <fullName evidence="2">Uncharacterized protein</fullName>
    </submittedName>
</protein>
<dbReference type="RefSeq" id="WP_256308918.1">
    <property type="nucleotide sequence ID" value="NZ_JANHAW010000003.1"/>
</dbReference>
<keyword evidence="1" id="KW-1133">Transmembrane helix</keyword>
<proteinExistence type="predicted"/>
<dbReference type="AlphaFoldDB" id="A0ABD6DW43"/>
<keyword evidence="1" id="KW-0812">Transmembrane</keyword>
<keyword evidence="3" id="KW-1185">Reference proteome</keyword>
<organism evidence="2 3">
    <name type="scientific">Halobellus litoreus</name>
    <dbReference type="NCBI Taxonomy" id="755310"/>
    <lineage>
        <taxon>Archaea</taxon>
        <taxon>Methanobacteriati</taxon>
        <taxon>Methanobacteriota</taxon>
        <taxon>Stenosarchaea group</taxon>
        <taxon>Halobacteria</taxon>
        <taxon>Halobacteriales</taxon>
        <taxon>Haloferacaceae</taxon>
        <taxon>Halobellus</taxon>
    </lineage>
</organism>
<sequence length="64" mass="6761">MMNQTLYPALIGASDIGIAVVLLLIAPLLGVMMAVVGALVLAMCIVQQLDQPPTTKRSRVVRDA</sequence>
<feature type="transmembrane region" description="Helical" evidence="1">
    <location>
        <begin position="16"/>
        <end position="46"/>
    </location>
</feature>
<accession>A0ABD6DW43</accession>
<evidence type="ECO:0000313" key="3">
    <source>
        <dbReference type="Proteomes" id="UP001597092"/>
    </source>
</evidence>
<evidence type="ECO:0000313" key="2">
    <source>
        <dbReference type="EMBL" id="MFD1686288.1"/>
    </source>
</evidence>
<comment type="caution">
    <text evidence="2">The sequence shown here is derived from an EMBL/GenBank/DDBJ whole genome shotgun (WGS) entry which is preliminary data.</text>
</comment>
<dbReference type="EMBL" id="JBHUDP010000003">
    <property type="protein sequence ID" value="MFD1686288.1"/>
    <property type="molecule type" value="Genomic_DNA"/>
</dbReference>
<reference evidence="2 3" key="1">
    <citation type="journal article" date="2019" name="Int. J. Syst. Evol. Microbiol.">
        <title>The Global Catalogue of Microorganisms (GCM) 10K type strain sequencing project: providing services to taxonomists for standard genome sequencing and annotation.</title>
        <authorList>
            <consortium name="The Broad Institute Genomics Platform"/>
            <consortium name="The Broad Institute Genome Sequencing Center for Infectious Disease"/>
            <person name="Wu L."/>
            <person name="Ma J."/>
        </authorList>
    </citation>
    <scope>NUCLEOTIDE SEQUENCE [LARGE SCALE GENOMIC DNA]</scope>
    <source>
        <strain evidence="2 3">CGMCC 1.10387</strain>
    </source>
</reference>
<name>A0ABD6DW43_9EURY</name>